<dbReference type="Proteomes" id="UP000054988">
    <property type="component" value="Unassembled WGS sequence"/>
</dbReference>
<feature type="transmembrane region" description="Helical" evidence="1">
    <location>
        <begin position="82"/>
        <end position="105"/>
    </location>
</feature>
<protein>
    <submittedName>
        <fullName evidence="2">Uncharacterized protein</fullName>
    </submittedName>
</protein>
<dbReference type="AlphaFoldDB" id="A0A0W0EVB9"/>
<feature type="transmembrane region" description="Helical" evidence="1">
    <location>
        <begin position="117"/>
        <end position="140"/>
    </location>
</feature>
<keyword evidence="1" id="KW-1133">Transmembrane helix</keyword>
<comment type="caution">
    <text evidence="2">The sequence shown here is derived from an EMBL/GenBank/DDBJ whole genome shotgun (WGS) entry which is preliminary data.</text>
</comment>
<sequence length="198" mass="21252">MLSLAICEIVAAAFRVIGISNAADPAKIRLYRQSNTIDSAFWLANMAVNITLTLLTAGHIWWISQEVQKHLEPAIKTKYNTIVAIILKSGILYSIFLTTAVVYGLLADPKVLGSVPFSFSVVVYQIAGIAPTLIIIRAAAGKTIEQTSMNQVVSSLHFANRAGPGSGNLNTGSHVQMVDIEANPLAERTGNSEEEKAT</sequence>
<keyword evidence="1" id="KW-0812">Transmembrane</keyword>
<feature type="transmembrane region" description="Helical" evidence="1">
    <location>
        <begin position="41"/>
        <end position="62"/>
    </location>
</feature>
<name>A0A0W0EVB9_MONRR</name>
<evidence type="ECO:0000313" key="3">
    <source>
        <dbReference type="Proteomes" id="UP000054988"/>
    </source>
</evidence>
<evidence type="ECO:0000256" key="1">
    <source>
        <dbReference type="SAM" id="Phobius"/>
    </source>
</evidence>
<gene>
    <name evidence="2" type="ORF">WG66_19429</name>
</gene>
<reference evidence="2 3" key="1">
    <citation type="submission" date="2015-12" db="EMBL/GenBank/DDBJ databases">
        <title>Draft genome sequence of Moniliophthora roreri, the causal agent of frosty pod rot of cacao.</title>
        <authorList>
            <person name="Aime M.C."/>
            <person name="Diaz-Valderrama J.R."/>
            <person name="Kijpornyongpan T."/>
            <person name="Phillips-Mora W."/>
        </authorList>
    </citation>
    <scope>NUCLEOTIDE SEQUENCE [LARGE SCALE GENOMIC DNA]</scope>
    <source>
        <strain evidence="2 3">MCA 2952</strain>
    </source>
</reference>
<evidence type="ECO:0000313" key="2">
    <source>
        <dbReference type="EMBL" id="KTB28009.1"/>
    </source>
</evidence>
<organism evidence="2 3">
    <name type="scientific">Moniliophthora roreri</name>
    <name type="common">Frosty pod rot fungus</name>
    <name type="synonym">Monilia roreri</name>
    <dbReference type="NCBI Taxonomy" id="221103"/>
    <lineage>
        <taxon>Eukaryota</taxon>
        <taxon>Fungi</taxon>
        <taxon>Dikarya</taxon>
        <taxon>Basidiomycota</taxon>
        <taxon>Agaricomycotina</taxon>
        <taxon>Agaricomycetes</taxon>
        <taxon>Agaricomycetidae</taxon>
        <taxon>Agaricales</taxon>
        <taxon>Marasmiineae</taxon>
        <taxon>Marasmiaceae</taxon>
        <taxon>Moniliophthora</taxon>
    </lineage>
</organism>
<accession>A0A0W0EVB9</accession>
<dbReference type="EMBL" id="LATX01002508">
    <property type="protein sequence ID" value="KTB28009.1"/>
    <property type="molecule type" value="Genomic_DNA"/>
</dbReference>
<keyword evidence="1" id="KW-0472">Membrane</keyword>
<proteinExistence type="predicted"/>